<proteinExistence type="predicted"/>
<dbReference type="AlphaFoldDB" id="A0A251XYH6"/>
<gene>
    <name evidence="1" type="ORF">CMsap09_14820</name>
</gene>
<dbReference type="Proteomes" id="UP000195106">
    <property type="component" value="Unassembled WGS sequence"/>
</dbReference>
<name>A0A251XYH6_9MICO</name>
<reference evidence="1 2" key="1">
    <citation type="submission" date="2016-08" db="EMBL/GenBank/DDBJ databases">
        <title>Genome sequence of Clavibacter michiganensis spp. strain CASJ009.</title>
        <authorList>
            <person name="Thapa S.P."/>
            <person name="Coaker G."/>
        </authorList>
    </citation>
    <scope>NUCLEOTIDE SEQUENCE [LARGE SCALE GENOMIC DNA]</scope>
    <source>
        <strain evidence="1">CASJ009</strain>
    </source>
</reference>
<evidence type="ECO:0000313" key="1">
    <source>
        <dbReference type="EMBL" id="OUE10218.1"/>
    </source>
</evidence>
<evidence type="ECO:0000313" key="2">
    <source>
        <dbReference type="Proteomes" id="UP000195106"/>
    </source>
</evidence>
<organism evidence="1 2">
    <name type="scientific">Clavibacter michiganensis</name>
    <dbReference type="NCBI Taxonomy" id="28447"/>
    <lineage>
        <taxon>Bacteria</taxon>
        <taxon>Bacillati</taxon>
        <taxon>Actinomycetota</taxon>
        <taxon>Actinomycetes</taxon>
        <taxon>Micrococcales</taxon>
        <taxon>Microbacteriaceae</taxon>
        <taxon>Clavibacter</taxon>
    </lineage>
</organism>
<sequence length="49" mass="5094">MRAARGGRHAGIVAAWLARHDDGGADRAAEQAVADLARALVLLAEDDGR</sequence>
<dbReference type="EMBL" id="MDHJ01000001">
    <property type="protein sequence ID" value="OUE10218.1"/>
    <property type="molecule type" value="Genomic_DNA"/>
</dbReference>
<protein>
    <submittedName>
        <fullName evidence="1">Uncharacterized protein</fullName>
    </submittedName>
</protein>
<accession>A0A251XYH6</accession>
<comment type="caution">
    <text evidence="1">The sequence shown here is derived from an EMBL/GenBank/DDBJ whole genome shotgun (WGS) entry which is preliminary data.</text>
</comment>